<accession>A0AAF1JW55</accession>
<evidence type="ECO:0000313" key="2">
    <source>
        <dbReference type="EMBL" id="MBR0654156.1"/>
    </source>
</evidence>
<gene>
    <name evidence="2" type="ORF">GXW79_03585</name>
</gene>
<organism evidence="2 3">
    <name type="scientific">Plastoroseomonas arctica</name>
    <dbReference type="NCBI Taxonomy" id="1509237"/>
    <lineage>
        <taxon>Bacteria</taxon>
        <taxon>Pseudomonadati</taxon>
        <taxon>Pseudomonadota</taxon>
        <taxon>Alphaproteobacteria</taxon>
        <taxon>Acetobacterales</taxon>
        <taxon>Acetobacteraceae</taxon>
        <taxon>Plastoroseomonas</taxon>
    </lineage>
</organism>
<evidence type="ECO:0000313" key="3">
    <source>
        <dbReference type="Proteomes" id="UP001196068"/>
    </source>
</evidence>
<evidence type="ECO:0000256" key="1">
    <source>
        <dbReference type="SAM" id="Phobius"/>
    </source>
</evidence>
<feature type="transmembrane region" description="Helical" evidence="1">
    <location>
        <begin position="42"/>
        <end position="75"/>
    </location>
</feature>
<sequence>MSLHAYTLHTGTDRTPPLLLREGFSWGAFAFAPLWALRHGLWIAALGYVVVAAAVIAFAPGIPALLTLTGLHILAGFEGRDLQRMRLARQGRGESAVVLAPDEDTALWRALGNSDAARSAALRDVQGGAA</sequence>
<name>A0AAF1JW55_9PROT</name>
<dbReference type="AlphaFoldDB" id="A0AAF1JW55"/>
<reference evidence="2" key="2">
    <citation type="journal article" date="2021" name="Syst. Appl. Microbiol.">
        <title>Roseomonas hellenica sp. nov., isolated from roots of wild-growing Alkanna tinctoria.</title>
        <authorList>
            <person name="Rat A."/>
            <person name="Naranjo H.D."/>
            <person name="Lebbe L."/>
            <person name="Cnockaert M."/>
            <person name="Krigas N."/>
            <person name="Grigoriadou K."/>
            <person name="Maloupa E."/>
            <person name="Willems A."/>
        </authorList>
    </citation>
    <scope>NUCLEOTIDE SEQUENCE</scope>
    <source>
        <strain evidence="2">LMG 28251</strain>
    </source>
</reference>
<keyword evidence="1" id="KW-0472">Membrane</keyword>
<keyword evidence="3" id="KW-1185">Reference proteome</keyword>
<comment type="caution">
    <text evidence="2">The sequence shown here is derived from an EMBL/GenBank/DDBJ whole genome shotgun (WGS) entry which is preliminary data.</text>
</comment>
<reference evidence="2" key="1">
    <citation type="submission" date="2020-01" db="EMBL/GenBank/DDBJ databases">
        <authorList>
            <person name="Rat A."/>
        </authorList>
    </citation>
    <scope>NUCLEOTIDE SEQUENCE</scope>
    <source>
        <strain evidence="2">LMG 28251</strain>
    </source>
</reference>
<keyword evidence="1" id="KW-1133">Transmembrane helix</keyword>
<proteinExistence type="predicted"/>
<dbReference type="RefSeq" id="WP_211872939.1">
    <property type="nucleotide sequence ID" value="NZ_JAAEDH010000002.1"/>
</dbReference>
<dbReference type="InterPro" id="IPR024399">
    <property type="entry name" value="DUF2628"/>
</dbReference>
<dbReference type="Proteomes" id="UP001196068">
    <property type="component" value="Unassembled WGS sequence"/>
</dbReference>
<protein>
    <submittedName>
        <fullName evidence="2">DUF2628 domain-containing protein</fullName>
    </submittedName>
</protein>
<dbReference type="Pfam" id="PF10947">
    <property type="entry name" value="DUF2628"/>
    <property type="match status" value="1"/>
</dbReference>
<dbReference type="EMBL" id="JAAEDH010000002">
    <property type="protein sequence ID" value="MBR0654156.1"/>
    <property type="molecule type" value="Genomic_DNA"/>
</dbReference>
<keyword evidence="1" id="KW-0812">Transmembrane</keyword>